<feature type="compositionally biased region" description="Low complexity" evidence="2">
    <location>
        <begin position="772"/>
        <end position="784"/>
    </location>
</feature>
<feature type="region of interest" description="Disordered" evidence="2">
    <location>
        <begin position="169"/>
        <end position="193"/>
    </location>
</feature>
<dbReference type="Pfam" id="PF02493">
    <property type="entry name" value="MORN"/>
    <property type="match status" value="9"/>
</dbReference>
<gene>
    <name evidence="3" type="ORF">ACHAWU_000400</name>
</gene>
<feature type="region of interest" description="Disordered" evidence="2">
    <location>
        <begin position="375"/>
        <end position="396"/>
    </location>
</feature>
<dbReference type="SMART" id="SM00698">
    <property type="entry name" value="MORN"/>
    <property type="match status" value="9"/>
</dbReference>
<keyword evidence="4" id="KW-1185">Reference proteome</keyword>
<feature type="compositionally biased region" description="Gly residues" evidence="2">
    <location>
        <begin position="736"/>
        <end position="751"/>
    </location>
</feature>
<dbReference type="Gene3D" id="2.20.110.10">
    <property type="entry name" value="Histone H3 K4-specific methyltransferase SET7/9 N-terminal domain"/>
    <property type="match status" value="3"/>
</dbReference>
<dbReference type="SUPFAM" id="SSF82185">
    <property type="entry name" value="Histone H3 K4-specific methyltransferase SET7/9 N-terminal domain"/>
    <property type="match status" value="3"/>
</dbReference>
<dbReference type="PANTHER" id="PTHR43215:SF14">
    <property type="entry name" value="RADIAL SPOKE HEAD 1 HOMOLOG"/>
    <property type="match status" value="1"/>
</dbReference>
<feature type="compositionally biased region" description="Low complexity" evidence="2">
    <location>
        <begin position="349"/>
        <end position="361"/>
    </location>
</feature>
<feature type="region of interest" description="Disordered" evidence="2">
    <location>
        <begin position="683"/>
        <end position="873"/>
    </location>
</feature>
<dbReference type="EMBL" id="JALLBG020000254">
    <property type="protein sequence ID" value="KAL3757759.1"/>
    <property type="molecule type" value="Genomic_DNA"/>
</dbReference>
<evidence type="ECO:0000256" key="1">
    <source>
        <dbReference type="ARBA" id="ARBA00022737"/>
    </source>
</evidence>
<feature type="compositionally biased region" description="Basic residues" evidence="2">
    <location>
        <begin position="269"/>
        <end position="279"/>
    </location>
</feature>
<feature type="region of interest" description="Disordered" evidence="2">
    <location>
        <begin position="215"/>
        <end position="298"/>
    </location>
</feature>
<evidence type="ECO:0000256" key="2">
    <source>
        <dbReference type="SAM" id="MobiDB-lite"/>
    </source>
</evidence>
<proteinExistence type="predicted"/>
<evidence type="ECO:0000313" key="4">
    <source>
        <dbReference type="Proteomes" id="UP001530293"/>
    </source>
</evidence>
<keyword evidence="1" id="KW-0677">Repeat</keyword>
<feature type="compositionally biased region" description="Polar residues" evidence="2">
    <location>
        <begin position="242"/>
        <end position="253"/>
    </location>
</feature>
<protein>
    <submittedName>
        <fullName evidence="3">Uncharacterized protein</fullName>
    </submittedName>
</protein>
<dbReference type="AlphaFoldDB" id="A0ABD3M182"/>
<feature type="region of interest" description="Disordered" evidence="2">
    <location>
        <begin position="333"/>
        <end position="361"/>
    </location>
</feature>
<feature type="compositionally biased region" description="Basic residues" evidence="2">
    <location>
        <begin position="696"/>
        <end position="705"/>
    </location>
</feature>
<feature type="region of interest" description="Disordered" evidence="2">
    <location>
        <begin position="1159"/>
        <end position="1181"/>
    </location>
</feature>
<name>A0ABD3M182_9STRA</name>
<comment type="caution">
    <text evidence="3">The sequence shown here is derived from an EMBL/GenBank/DDBJ whole genome shotgun (WGS) entry which is preliminary data.</text>
</comment>
<accession>A0ABD3M182</accession>
<dbReference type="InterPro" id="IPR003409">
    <property type="entry name" value="MORN"/>
</dbReference>
<evidence type="ECO:0000313" key="3">
    <source>
        <dbReference type="EMBL" id="KAL3757759.1"/>
    </source>
</evidence>
<organism evidence="3 4">
    <name type="scientific">Discostella pseudostelligera</name>
    <dbReference type="NCBI Taxonomy" id="259834"/>
    <lineage>
        <taxon>Eukaryota</taxon>
        <taxon>Sar</taxon>
        <taxon>Stramenopiles</taxon>
        <taxon>Ochrophyta</taxon>
        <taxon>Bacillariophyta</taxon>
        <taxon>Coscinodiscophyceae</taxon>
        <taxon>Thalassiosirophycidae</taxon>
        <taxon>Stephanodiscales</taxon>
        <taxon>Stephanodiscaceae</taxon>
        <taxon>Discostella</taxon>
    </lineage>
</organism>
<dbReference type="PANTHER" id="PTHR43215">
    <property type="entry name" value="RADIAL SPOKE HEAD 1 HOMOLOG"/>
    <property type="match status" value="1"/>
</dbReference>
<dbReference type="Proteomes" id="UP001530293">
    <property type="component" value="Unassembled WGS sequence"/>
</dbReference>
<sequence length="1213" mass="128469">MITLRGKLTRTLVARPLPNMPKATRSSAGGATAGVVAKSSVPLMPPASSADVRTTTSAATTAAVAEVVLAEGVESVIDISGGDAAIPESNTAAAGIADKYATSSSSSTMVATNTSCAQNIPGGEKQSETTGQDVQMQAQDIGVVDEEEEGQMVEEWTWRGIWAFGDLADDDDNDGKEGNDKNNNVDVKEEKSDITEVVTNDVKVDSANQYEVAVSTKEVEIQDNSNPATNTNNDAADDEVSPTDSLGLSTTDITAAADEGIAPAPIKNRPGRKKKKRRNERSQPTSAAGAEREAAEAATKPRPFLYKWLKPVNASEVVVPSALVIMIREAAEETAPAESESGGMKDIPTEGGSDTTTATTTASSAAIETAVDGDTIRKDVETKHPAPDKGGDESSRKVDVVMKEASVDASIRTTDGDGDALMKGSNAEETLPSVENRMLDKIVASDDANITATVSVANTVEPTTMEPPKNDHTQLTAANIPPKEIKMQTYGDSPYTDASGLFPLGTCPTSGKWDGSFENVIANSSATTSSSHSKKKRSHSRSADSRVREMFYLFFNATPPPDARPAFSDTDSTIIANEMLDDKTSTNIVDGDGDAKMEDGVATASMTDDGDNSDDGKAGGILPPSHIHVRGYGTNRFGTFEIVGSLNPTTGTLKCQRMYVPVPTPAEISKVSGKDARLSGRYILPGENEDGAGRRTAGRKRKSSWKKRESDIGATGSGGEFVTGPDGNLIWKSSGRSGGEEVGGSSEGRAGGSSTIDIASIVKKRPRHSYESTSSNRSAASSSGGVVGGGILKPPPQCRGTDNGPMNLQISSGNATFAPGAKPSFTTSITAGGTTSKKSHKKKNKSGVATGAQPRSSTSSAYKGMQGTMSLAPPPSVIPTLPSAGDPMLARWRAAHFLYFQRVEQEPEGEGTTPASGGKSSSSTAGRVKINYVVYEGEMHDGMRDGRGICLYNNNTLYEGQWKKNKEHGIGKLMTADRKYVIYEGSWEKGKMHGQGAYNYYLDSGNGPPKENGKYVGQFRQNLRNGHGVYTLPNGSVFDGEFRDNIQNGYGIFRWPDGSIYEGPWRDGKRHGAHGILVASDGFRYEGSWVNNSMEGRGVAVYPKGQVYDGTWVAGKREGRGTIRFTNGAVYEGRFKDDYMEGQGTMKMNRNVIIPKMTIGDGDKASDGNGEGNAAASSAPSDTVAKNDWMIPLQFQSDISHIHQKAGFTQVGL</sequence>
<reference evidence="3 4" key="1">
    <citation type="submission" date="2024-10" db="EMBL/GenBank/DDBJ databases">
        <title>Updated reference genomes for cyclostephanoid diatoms.</title>
        <authorList>
            <person name="Roberts W.R."/>
            <person name="Alverson A.J."/>
        </authorList>
    </citation>
    <scope>NUCLEOTIDE SEQUENCE [LARGE SCALE GENOMIC DNA]</scope>
    <source>
        <strain evidence="3 4">AJA232-27</strain>
    </source>
</reference>
<feature type="compositionally biased region" description="Polar residues" evidence="2">
    <location>
        <begin position="804"/>
        <end position="815"/>
    </location>
</feature>